<dbReference type="SUPFAM" id="SSF56935">
    <property type="entry name" value="Porins"/>
    <property type="match status" value="1"/>
</dbReference>
<dbReference type="InterPro" id="IPR037066">
    <property type="entry name" value="Plug_dom_sf"/>
</dbReference>
<evidence type="ECO:0000256" key="5">
    <source>
        <dbReference type="ARBA" id="ARBA00023136"/>
    </source>
</evidence>
<dbReference type="Gene3D" id="2.60.40.1120">
    <property type="entry name" value="Carboxypeptidase-like, regulatory domain"/>
    <property type="match status" value="1"/>
</dbReference>
<dbReference type="Pfam" id="PF07715">
    <property type="entry name" value="Plug"/>
    <property type="match status" value="1"/>
</dbReference>
<dbReference type="GO" id="GO:0044718">
    <property type="term" value="P:siderophore transmembrane transport"/>
    <property type="evidence" value="ECO:0007669"/>
    <property type="project" value="TreeGrafter"/>
</dbReference>
<accession>A0A160VET5</accession>
<proteinExistence type="predicted"/>
<dbReference type="InterPro" id="IPR012910">
    <property type="entry name" value="Plug_dom"/>
</dbReference>
<evidence type="ECO:0000256" key="6">
    <source>
        <dbReference type="ARBA" id="ARBA00023237"/>
    </source>
</evidence>
<feature type="region of interest" description="Disordered" evidence="7">
    <location>
        <begin position="744"/>
        <end position="763"/>
    </location>
</feature>
<dbReference type="Gene3D" id="2.170.130.10">
    <property type="entry name" value="TonB-dependent receptor, plug domain"/>
    <property type="match status" value="1"/>
</dbReference>
<gene>
    <name evidence="9" type="ORF">MGWOODY_Mmi418</name>
</gene>
<name>A0A160VET5_9ZZZZ</name>
<keyword evidence="5" id="KW-0472">Membrane</keyword>
<dbReference type="PROSITE" id="PS52016">
    <property type="entry name" value="TONB_DEPENDENT_REC_3"/>
    <property type="match status" value="1"/>
</dbReference>
<dbReference type="GO" id="GO:0009279">
    <property type="term" value="C:cell outer membrane"/>
    <property type="evidence" value="ECO:0007669"/>
    <property type="project" value="UniProtKB-SubCell"/>
</dbReference>
<protein>
    <submittedName>
        <fullName evidence="9">TonB-dependent receptor</fullName>
    </submittedName>
</protein>
<evidence type="ECO:0000256" key="3">
    <source>
        <dbReference type="ARBA" id="ARBA00022692"/>
    </source>
</evidence>
<dbReference type="InterPro" id="IPR039426">
    <property type="entry name" value="TonB-dep_rcpt-like"/>
</dbReference>
<evidence type="ECO:0000256" key="1">
    <source>
        <dbReference type="ARBA" id="ARBA00004571"/>
    </source>
</evidence>
<dbReference type="EMBL" id="FAXC01000150">
    <property type="protein sequence ID" value="CUV08993.1"/>
    <property type="molecule type" value="Genomic_DNA"/>
</dbReference>
<reference evidence="9" key="1">
    <citation type="submission" date="2015-10" db="EMBL/GenBank/DDBJ databases">
        <authorList>
            <person name="Gilbert D.G."/>
        </authorList>
    </citation>
    <scope>NUCLEOTIDE SEQUENCE</scope>
</reference>
<evidence type="ECO:0000259" key="8">
    <source>
        <dbReference type="Pfam" id="PF07715"/>
    </source>
</evidence>
<dbReference type="Pfam" id="PF13715">
    <property type="entry name" value="CarbopepD_reg_2"/>
    <property type="match status" value="1"/>
</dbReference>
<dbReference type="AlphaFoldDB" id="A0A160VET5"/>
<evidence type="ECO:0000313" key="9">
    <source>
        <dbReference type="EMBL" id="CUV08993.1"/>
    </source>
</evidence>
<sequence length="785" mass="89614">MRKKFWMTFWQRNKLIFMLWSGLLWGQSSHQIYGFITDSNSGEVLIGANVFIKETGQGMATDVNGYYVLSEIELNEATLVVSYVGYKRFEQVIDFDITSINLDIALEIEAVEFFEVDVTAEEIERLNKIEPSRISLSPRMLKSQPALAEPDLFRTIQSLPGVLTTSEFSTGLVIRGGNTDQNLILLDGITVYNPSHLGGVFSNFIVDAVKEAELIKGGYNAEYGGRLSAVLDIRSREGNRNEFKGKTSVSLLSAHTTLEGPFLNGAWLFSGRRTYFDLLLPKVLPAETAELIPPYYFYDIQGHVFTDLNEKDRISFSFYNGIDDFLFNDFDLSALWGNRTGSLAYRRVFNEKLIGNFLFANSQFFTNFNLGGNAGLNSDNKIQDASFSANLSFFLNQDINFFFGGQLKKLDISYINTFGDSTDFDLSTNSNEAAVYTKIKWKPNLKFILEPGLRLNTYSGHSQSIYPDFRLGMKYIIDDSRFINLAIGNYHQFIETFQDDYNPNILDNWVGIDDSVEPAKSTQFVLGFEQFIGRDYKLQIEGYYKDISNMLTFEETRASTDGRVSDEKLSDILSLANGYAYGLEVFGQKTAGRLSGWVAYTWSVSRKQMNQMEYFTNWDRSHVLNVVGSYQTTKKWELNWKWTFQSGQAFTPINGYFLENLPGDPELSYRTIPGARNGGRYPVYHRLDLGAVRQFKIRNTKFDLFIQIINTYNRKNVFRYIYQLGNVYNGVDDDGDWDIKKHDINKNGRPDFGEPNVDESDEGRIQRSPLNIFPIIPSIGISFEL</sequence>
<dbReference type="SUPFAM" id="SSF49464">
    <property type="entry name" value="Carboxypeptidase regulatory domain-like"/>
    <property type="match status" value="1"/>
</dbReference>
<organism evidence="9">
    <name type="scientific">hydrothermal vent metagenome</name>
    <dbReference type="NCBI Taxonomy" id="652676"/>
    <lineage>
        <taxon>unclassified sequences</taxon>
        <taxon>metagenomes</taxon>
        <taxon>ecological metagenomes</taxon>
    </lineage>
</organism>
<dbReference type="Gene3D" id="2.40.170.20">
    <property type="entry name" value="TonB-dependent receptor, beta-barrel domain"/>
    <property type="match status" value="1"/>
</dbReference>
<comment type="subcellular location">
    <subcellularLocation>
        <location evidence="1">Cell outer membrane</location>
        <topology evidence="1">Multi-pass membrane protein</topology>
    </subcellularLocation>
</comment>
<evidence type="ECO:0000256" key="4">
    <source>
        <dbReference type="ARBA" id="ARBA00022729"/>
    </source>
</evidence>
<dbReference type="GO" id="GO:0015344">
    <property type="term" value="F:siderophore uptake transmembrane transporter activity"/>
    <property type="evidence" value="ECO:0007669"/>
    <property type="project" value="TreeGrafter"/>
</dbReference>
<keyword evidence="9" id="KW-0675">Receptor</keyword>
<evidence type="ECO:0000256" key="2">
    <source>
        <dbReference type="ARBA" id="ARBA00022448"/>
    </source>
</evidence>
<keyword evidence="6" id="KW-0998">Cell outer membrane</keyword>
<dbReference type="PANTHER" id="PTHR30069:SF29">
    <property type="entry name" value="HEMOGLOBIN AND HEMOGLOBIN-HAPTOGLOBIN-BINDING PROTEIN 1-RELATED"/>
    <property type="match status" value="1"/>
</dbReference>
<keyword evidence="4" id="KW-0732">Signal</keyword>
<keyword evidence="2" id="KW-0813">Transport</keyword>
<feature type="domain" description="TonB-dependent receptor plug" evidence="8">
    <location>
        <begin position="152"/>
        <end position="226"/>
    </location>
</feature>
<evidence type="ECO:0000256" key="7">
    <source>
        <dbReference type="SAM" id="MobiDB-lite"/>
    </source>
</evidence>
<dbReference type="InterPro" id="IPR036942">
    <property type="entry name" value="Beta-barrel_TonB_sf"/>
</dbReference>
<dbReference type="PANTHER" id="PTHR30069">
    <property type="entry name" value="TONB-DEPENDENT OUTER MEMBRANE RECEPTOR"/>
    <property type="match status" value="1"/>
</dbReference>
<dbReference type="InterPro" id="IPR008969">
    <property type="entry name" value="CarboxyPept-like_regulatory"/>
</dbReference>
<keyword evidence="3" id="KW-0812">Transmembrane</keyword>